<keyword evidence="2" id="KW-1185">Reference proteome</keyword>
<dbReference type="Proteomes" id="UP000059680">
    <property type="component" value="Chromosome 1"/>
</dbReference>
<evidence type="ECO:0000313" key="2">
    <source>
        <dbReference type="Proteomes" id="UP000059680"/>
    </source>
</evidence>
<feature type="non-terminal residue" evidence="1">
    <location>
        <position position="1"/>
    </location>
</feature>
<reference evidence="2" key="1">
    <citation type="journal article" date="2005" name="Nature">
        <title>The map-based sequence of the rice genome.</title>
        <authorList>
            <consortium name="International rice genome sequencing project (IRGSP)"/>
            <person name="Matsumoto T."/>
            <person name="Wu J."/>
            <person name="Kanamori H."/>
            <person name="Katayose Y."/>
            <person name="Fujisawa M."/>
            <person name="Namiki N."/>
            <person name="Mizuno H."/>
            <person name="Yamamoto K."/>
            <person name="Antonio B.A."/>
            <person name="Baba T."/>
            <person name="Sakata K."/>
            <person name="Nagamura Y."/>
            <person name="Aoki H."/>
            <person name="Arikawa K."/>
            <person name="Arita K."/>
            <person name="Bito T."/>
            <person name="Chiden Y."/>
            <person name="Fujitsuka N."/>
            <person name="Fukunaka R."/>
            <person name="Hamada M."/>
            <person name="Harada C."/>
            <person name="Hayashi A."/>
            <person name="Hijishita S."/>
            <person name="Honda M."/>
            <person name="Hosokawa S."/>
            <person name="Ichikawa Y."/>
            <person name="Idonuma A."/>
            <person name="Iijima M."/>
            <person name="Ikeda M."/>
            <person name="Ikeno M."/>
            <person name="Ito K."/>
            <person name="Ito S."/>
            <person name="Ito T."/>
            <person name="Ito Y."/>
            <person name="Ito Y."/>
            <person name="Iwabuchi A."/>
            <person name="Kamiya K."/>
            <person name="Karasawa W."/>
            <person name="Kurita K."/>
            <person name="Katagiri S."/>
            <person name="Kikuta A."/>
            <person name="Kobayashi H."/>
            <person name="Kobayashi N."/>
            <person name="Machita K."/>
            <person name="Maehara T."/>
            <person name="Masukawa M."/>
            <person name="Mizubayashi T."/>
            <person name="Mukai Y."/>
            <person name="Nagasaki H."/>
            <person name="Nagata Y."/>
            <person name="Naito S."/>
            <person name="Nakashima M."/>
            <person name="Nakama Y."/>
            <person name="Nakamichi Y."/>
            <person name="Nakamura M."/>
            <person name="Meguro A."/>
            <person name="Negishi M."/>
            <person name="Ohta I."/>
            <person name="Ohta T."/>
            <person name="Okamoto M."/>
            <person name="Ono N."/>
            <person name="Saji S."/>
            <person name="Sakaguchi M."/>
            <person name="Sakai K."/>
            <person name="Shibata M."/>
            <person name="Shimokawa T."/>
            <person name="Song J."/>
            <person name="Takazaki Y."/>
            <person name="Terasawa K."/>
            <person name="Tsugane M."/>
            <person name="Tsuji K."/>
            <person name="Ueda S."/>
            <person name="Waki K."/>
            <person name="Yamagata H."/>
            <person name="Yamamoto M."/>
            <person name="Yamamoto S."/>
            <person name="Yamane H."/>
            <person name="Yoshiki S."/>
            <person name="Yoshihara R."/>
            <person name="Yukawa K."/>
            <person name="Zhong H."/>
            <person name="Yano M."/>
            <person name="Yuan Q."/>
            <person name="Ouyang S."/>
            <person name="Liu J."/>
            <person name="Jones K.M."/>
            <person name="Gansberger K."/>
            <person name="Moffat K."/>
            <person name="Hill J."/>
            <person name="Bera J."/>
            <person name="Fadrosh D."/>
            <person name="Jin S."/>
            <person name="Johri S."/>
            <person name="Kim M."/>
            <person name="Overton L."/>
            <person name="Reardon M."/>
            <person name="Tsitrin T."/>
            <person name="Vuong H."/>
            <person name="Weaver B."/>
            <person name="Ciecko A."/>
            <person name="Tallon L."/>
            <person name="Jackson J."/>
            <person name="Pai G."/>
            <person name="Aken S.V."/>
            <person name="Utterback T."/>
            <person name="Reidmuller S."/>
            <person name="Feldblyum T."/>
            <person name="Hsiao J."/>
            <person name="Zismann V."/>
            <person name="Iobst S."/>
            <person name="de Vazeille A.R."/>
            <person name="Buell C.R."/>
            <person name="Ying K."/>
            <person name="Li Y."/>
            <person name="Lu T."/>
            <person name="Huang Y."/>
            <person name="Zhao Q."/>
            <person name="Feng Q."/>
            <person name="Zhang L."/>
            <person name="Zhu J."/>
            <person name="Weng Q."/>
            <person name="Mu J."/>
            <person name="Lu Y."/>
            <person name="Fan D."/>
            <person name="Liu Y."/>
            <person name="Guan J."/>
            <person name="Zhang Y."/>
            <person name="Yu S."/>
            <person name="Liu X."/>
            <person name="Zhang Y."/>
            <person name="Hong G."/>
            <person name="Han B."/>
            <person name="Choisne N."/>
            <person name="Demange N."/>
            <person name="Orjeda G."/>
            <person name="Samain S."/>
            <person name="Cattolico L."/>
            <person name="Pelletier E."/>
            <person name="Couloux A."/>
            <person name="Segurens B."/>
            <person name="Wincker P."/>
            <person name="D'Hont A."/>
            <person name="Scarpelli C."/>
            <person name="Weissenbach J."/>
            <person name="Salanoubat M."/>
            <person name="Quetier F."/>
            <person name="Yu Y."/>
            <person name="Kim H.R."/>
            <person name="Rambo T."/>
            <person name="Currie J."/>
            <person name="Collura K."/>
            <person name="Luo M."/>
            <person name="Yang T."/>
            <person name="Ammiraju J.S.S."/>
            <person name="Engler F."/>
            <person name="Soderlund C."/>
            <person name="Wing R.A."/>
            <person name="Palmer L.E."/>
            <person name="de la Bastide M."/>
            <person name="Spiegel L."/>
            <person name="Nascimento L."/>
            <person name="Zutavern T."/>
            <person name="O'Shaughnessy A."/>
            <person name="Dike S."/>
            <person name="Dedhia N."/>
            <person name="Preston R."/>
            <person name="Balija V."/>
            <person name="McCombie W.R."/>
            <person name="Chow T."/>
            <person name="Chen H."/>
            <person name="Chung M."/>
            <person name="Chen C."/>
            <person name="Shaw J."/>
            <person name="Wu H."/>
            <person name="Hsiao K."/>
            <person name="Chao Y."/>
            <person name="Chu M."/>
            <person name="Cheng C."/>
            <person name="Hour A."/>
            <person name="Lee P."/>
            <person name="Lin S."/>
            <person name="Lin Y."/>
            <person name="Liou J."/>
            <person name="Liu S."/>
            <person name="Hsing Y."/>
            <person name="Raghuvanshi S."/>
            <person name="Mohanty A."/>
            <person name="Bharti A.K."/>
            <person name="Gaur A."/>
            <person name="Gupta V."/>
            <person name="Kumar D."/>
            <person name="Ravi V."/>
            <person name="Vij S."/>
            <person name="Kapur A."/>
            <person name="Khurana P."/>
            <person name="Khurana P."/>
            <person name="Khurana J.P."/>
            <person name="Tyagi A.K."/>
            <person name="Gaikwad K."/>
            <person name="Singh A."/>
            <person name="Dalal V."/>
            <person name="Srivastava S."/>
            <person name="Dixit A."/>
            <person name="Pal A.K."/>
            <person name="Ghazi I.A."/>
            <person name="Yadav M."/>
            <person name="Pandit A."/>
            <person name="Bhargava A."/>
            <person name="Sureshbabu K."/>
            <person name="Batra K."/>
            <person name="Sharma T.R."/>
            <person name="Mohapatra T."/>
            <person name="Singh N.K."/>
            <person name="Messing J."/>
            <person name="Nelson A.B."/>
            <person name="Fuks G."/>
            <person name="Kavchok S."/>
            <person name="Keizer G."/>
            <person name="Linton E."/>
            <person name="Llaca V."/>
            <person name="Song R."/>
            <person name="Tanyolac B."/>
            <person name="Young S."/>
            <person name="Ho-Il K."/>
            <person name="Hahn J.H."/>
            <person name="Sangsakoo G."/>
            <person name="Vanavichit A."/>
            <person name="de Mattos Luiz.A.T."/>
            <person name="Zimmer P.D."/>
            <person name="Malone G."/>
            <person name="Dellagostin O."/>
            <person name="de Oliveira A.C."/>
            <person name="Bevan M."/>
            <person name="Bancroft I."/>
            <person name="Minx P."/>
            <person name="Cordum H."/>
            <person name="Wilson R."/>
            <person name="Cheng Z."/>
            <person name="Jin W."/>
            <person name="Jiang J."/>
            <person name="Leong S.A."/>
            <person name="Iwama H."/>
            <person name="Gojobori T."/>
            <person name="Itoh T."/>
            <person name="Niimura Y."/>
            <person name="Fujii Y."/>
            <person name="Habara T."/>
            <person name="Sakai H."/>
            <person name="Sato Y."/>
            <person name="Wilson G."/>
            <person name="Kumar K."/>
            <person name="McCouch S."/>
            <person name="Juretic N."/>
            <person name="Hoen D."/>
            <person name="Wright S."/>
            <person name="Bruskiewich R."/>
            <person name="Bureau T."/>
            <person name="Miyao A."/>
            <person name="Hirochika H."/>
            <person name="Nishikawa T."/>
            <person name="Kadowaki K."/>
            <person name="Sugiura M."/>
            <person name="Burr B."/>
            <person name="Sasaki T."/>
        </authorList>
    </citation>
    <scope>NUCLEOTIDE SEQUENCE [LARGE SCALE GENOMIC DNA]</scope>
    <source>
        <strain evidence="2">cv. Nipponbare</strain>
    </source>
</reference>
<reference evidence="1 2" key="2">
    <citation type="journal article" date="2013" name="Plant Cell Physiol.">
        <title>Rice Annotation Project Database (RAP-DB): an integrative and interactive database for rice genomics.</title>
        <authorList>
            <person name="Sakai H."/>
            <person name="Lee S.S."/>
            <person name="Tanaka T."/>
            <person name="Numa H."/>
            <person name="Kim J."/>
            <person name="Kawahara Y."/>
            <person name="Wakimoto H."/>
            <person name="Yang C.C."/>
            <person name="Iwamoto M."/>
            <person name="Abe T."/>
            <person name="Yamada Y."/>
            <person name="Muto A."/>
            <person name="Inokuchi H."/>
            <person name="Ikemura T."/>
            <person name="Matsumoto T."/>
            <person name="Sasaki T."/>
            <person name="Itoh T."/>
        </authorList>
    </citation>
    <scope>NUCLEOTIDE SEQUENCE [LARGE SCALE GENOMIC DNA]</scope>
    <source>
        <strain evidence="2">cv. Nipponbare</strain>
    </source>
</reference>
<reference evidence="1 2" key="3">
    <citation type="journal article" date="2013" name="Rice">
        <title>Improvement of the Oryza sativa Nipponbare reference genome using next generation sequence and optical map data.</title>
        <authorList>
            <person name="Kawahara Y."/>
            <person name="de la Bastide M."/>
            <person name="Hamilton J.P."/>
            <person name="Kanamori H."/>
            <person name="McCombie W.R."/>
            <person name="Ouyang S."/>
            <person name="Schwartz D.C."/>
            <person name="Tanaka T."/>
            <person name="Wu J."/>
            <person name="Zhou S."/>
            <person name="Childs K.L."/>
            <person name="Davidson R.M."/>
            <person name="Lin H."/>
            <person name="Quesada-Ocampo L."/>
            <person name="Vaillancourt B."/>
            <person name="Sakai H."/>
            <person name="Lee S.S."/>
            <person name="Kim J."/>
            <person name="Numa H."/>
            <person name="Itoh T."/>
            <person name="Buell C.R."/>
            <person name="Matsumoto T."/>
        </authorList>
    </citation>
    <scope>NUCLEOTIDE SEQUENCE [LARGE SCALE GENOMIC DNA]</scope>
    <source>
        <strain evidence="2">cv. Nipponbare</strain>
    </source>
</reference>
<dbReference type="EMBL" id="AP014957">
    <property type="protein sequence ID" value="BAS73813.1"/>
    <property type="molecule type" value="Genomic_DNA"/>
</dbReference>
<gene>
    <name evidence="1" type="ordered locus">Os01g0692050</name>
    <name evidence="1" type="ORF">OSNPB_010692050</name>
</gene>
<dbReference type="AlphaFoldDB" id="A0A0P0V701"/>
<dbReference type="FunCoup" id="A0A0P0V701">
    <property type="interactions" value="331"/>
</dbReference>
<proteinExistence type="predicted"/>
<organism evidence="1 2">
    <name type="scientific">Oryza sativa subsp. japonica</name>
    <name type="common">Rice</name>
    <dbReference type="NCBI Taxonomy" id="39947"/>
    <lineage>
        <taxon>Eukaryota</taxon>
        <taxon>Viridiplantae</taxon>
        <taxon>Streptophyta</taxon>
        <taxon>Embryophyta</taxon>
        <taxon>Tracheophyta</taxon>
        <taxon>Spermatophyta</taxon>
        <taxon>Magnoliopsida</taxon>
        <taxon>Liliopsida</taxon>
        <taxon>Poales</taxon>
        <taxon>Poaceae</taxon>
        <taxon>BOP clade</taxon>
        <taxon>Oryzoideae</taxon>
        <taxon>Oryzeae</taxon>
        <taxon>Oryzinae</taxon>
        <taxon>Oryza</taxon>
        <taxon>Oryza sativa</taxon>
    </lineage>
</organism>
<sequence length="190" mass="21226">SSSLNSVSTFPSFYETKKKTVIHHACQRTPQSTDPRSRKYFLHLENPRRRKQATPLCSGSARTSACSPFGQEPLVLLQNIAGVGHHLPDSVDGQEPLRPRRQARELGLVEQVGAGHLVHHLDPHQMAPERDVDEPRVVPAEEGLPLGALPERSLQRLHARDDVLERLSSLLRRQFLSAVLMSSHYTVSLT</sequence>
<dbReference type="PaxDb" id="39947-A0A0P0V701"/>
<accession>A0A0P0V701</accession>
<protein>
    <submittedName>
        <fullName evidence="1">Os01g0692050 protein</fullName>
    </submittedName>
</protein>
<name>A0A0P0V701_ORYSJ</name>
<evidence type="ECO:0000313" key="1">
    <source>
        <dbReference type="EMBL" id="BAS73813.1"/>
    </source>
</evidence>
<dbReference type="Gramene" id="Os01t0692050-00">
    <property type="protein sequence ID" value="Os01t0692050-00"/>
    <property type="gene ID" value="Os01g0692050"/>
</dbReference>
<dbReference type="InParanoid" id="A0A0P0V701"/>